<evidence type="ECO:0000313" key="5">
    <source>
        <dbReference type="Proteomes" id="UP000199493"/>
    </source>
</evidence>
<organism evidence="4 5">
    <name type="scientific">Vreelandella aquamarina</name>
    <dbReference type="NCBI Taxonomy" id="77097"/>
    <lineage>
        <taxon>Bacteria</taxon>
        <taxon>Pseudomonadati</taxon>
        <taxon>Pseudomonadota</taxon>
        <taxon>Gammaproteobacteria</taxon>
        <taxon>Oceanospirillales</taxon>
        <taxon>Halomonadaceae</taxon>
        <taxon>Vreelandella</taxon>
    </lineage>
</organism>
<name>A0A1H8ID59_9GAMM</name>
<sequence>MTQSAQQLFDLHREILDQAVDAISSRSFWTPYPESMREYPEVAVKAAPSHFESLLSQPFTLNGVGNTQQIGGEVSPYGFELGITYGQPDTKALMAAMQKAMRDWRDAGAEARVGACLEILSRLNAMSPEIAQAVMHTSGQGPMMAFQAGGPHAQDRGLEAVAYAWQAMTQTPATMQWVKPQGKHDPLVIDKRFHIVPRGISLVVACSTFPTWNTYPGLFASLATGNPVILKPHPGAILPVAMTARVAQEVLEEAGFDPCLVSLVPDTVDAPLTKTLALDPAVKLIDFTGSNAFGDWLIKNATQAQVFAEKAGINSIIIDSVANLKSVMANLAFSLSLYSGQMCTTPQAIYVPKSGIETLDGHLSFDDVAAALAKAVQAFLSDNDRACTVLGALQSPVTEARIDKCRGLGEIVLDSEPREHIQFPKARTHTPLILKVGAEQKAAYSEERFGPISFIVATESTAHSIELARDVIREKGAITLGGYTTDETVAEQFEELAMEVATPLSLNLDGGLFVNQSAAYSDFHATGGNPAANASLCNQAFVASRFVVVQSRRHGQSN</sequence>
<dbReference type="InterPro" id="IPR011975">
    <property type="entry name" value="PaaN_2"/>
</dbReference>
<dbReference type="RefSeq" id="WP_089675257.1">
    <property type="nucleotide sequence ID" value="NZ_FODB01000019.1"/>
</dbReference>
<dbReference type="GO" id="GO:0009898">
    <property type="term" value="C:cytoplasmic side of plasma membrane"/>
    <property type="evidence" value="ECO:0007669"/>
    <property type="project" value="TreeGrafter"/>
</dbReference>
<dbReference type="InterPro" id="IPR016161">
    <property type="entry name" value="Ald_DH/histidinol_DH"/>
</dbReference>
<dbReference type="Gene3D" id="3.40.605.10">
    <property type="entry name" value="Aldehyde Dehydrogenase, Chain A, domain 1"/>
    <property type="match status" value="1"/>
</dbReference>
<dbReference type="EMBL" id="FODB01000019">
    <property type="protein sequence ID" value="SEN66086.1"/>
    <property type="molecule type" value="Genomic_DNA"/>
</dbReference>
<dbReference type="SUPFAM" id="SSF53720">
    <property type="entry name" value="ALDH-like"/>
    <property type="match status" value="1"/>
</dbReference>
<dbReference type="Pfam" id="PF00171">
    <property type="entry name" value="Aldedh"/>
    <property type="match status" value="1"/>
</dbReference>
<dbReference type="InterPro" id="IPR016163">
    <property type="entry name" value="Ald_DH_C"/>
</dbReference>
<gene>
    <name evidence="4" type="ORF">SAMN04490369_10194</name>
</gene>
<dbReference type="PANTHER" id="PTHR42862">
    <property type="entry name" value="DELTA-1-PYRROLINE-5-CARBOXYLATE DEHYDROGENASE 1, ISOFORM A-RELATED"/>
    <property type="match status" value="1"/>
</dbReference>
<evidence type="ECO:0000313" key="4">
    <source>
        <dbReference type="EMBL" id="SEN66086.1"/>
    </source>
</evidence>
<feature type="domain" description="Aldehyde dehydrogenase" evidence="3">
    <location>
        <begin position="87"/>
        <end position="470"/>
    </location>
</feature>
<dbReference type="PANTHER" id="PTHR42862:SF1">
    <property type="entry name" value="DELTA-1-PYRROLINE-5-CARBOXYLATE DEHYDROGENASE 2, ISOFORM A-RELATED"/>
    <property type="match status" value="1"/>
</dbReference>
<dbReference type="STRING" id="77097.SAMN04490369_10194"/>
<evidence type="ECO:0000256" key="1">
    <source>
        <dbReference type="ARBA" id="ARBA00023002"/>
    </source>
</evidence>
<dbReference type="NCBIfam" id="TIGR02288">
    <property type="entry name" value="PaaN_2"/>
    <property type="match status" value="1"/>
</dbReference>
<keyword evidence="1" id="KW-0560">Oxidoreductase</keyword>
<reference evidence="4 5" key="1">
    <citation type="submission" date="2016-10" db="EMBL/GenBank/DDBJ databases">
        <authorList>
            <person name="de Groot N.N."/>
        </authorList>
    </citation>
    <scope>NUCLEOTIDE SEQUENCE [LARGE SCALE GENOMIC DNA]</scope>
    <source>
        <strain evidence="4 5">558</strain>
    </source>
</reference>
<protein>
    <submittedName>
        <fullName evidence="4">Phenylacetic acid degradation protein paaN</fullName>
    </submittedName>
</protein>
<dbReference type="InterPro" id="IPR015590">
    <property type="entry name" value="Aldehyde_DH_dom"/>
</dbReference>
<evidence type="ECO:0000256" key="2">
    <source>
        <dbReference type="ARBA" id="ARBA00023027"/>
    </source>
</evidence>
<dbReference type="InterPro" id="IPR050485">
    <property type="entry name" value="Proline_metab_enzyme"/>
</dbReference>
<dbReference type="Proteomes" id="UP000199493">
    <property type="component" value="Unassembled WGS sequence"/>
</dbReference>
<dbReference type="GO" id="GO:0003842">
    <property type="term" value="F:L-glutamate gamma-semialdehyde dehydrogenase activity"/>
    <property type="evidence" value="ECO:0007669"/>
    <property type="project" value="TreeGrafter"/>
</dbReference>
<keyword evidence="2" id="KW-0520">NAD</keyword>
<dbReference type="GO" id="GO:0010133">
    <property type="term" value="P:L-proline catabolic process to L-glutamate"/>
    <property type="evidence" value="ECO:0007669"/>
    <property type="project" value="TreeGrafter"/>
</dbReference>
<proteinExistence type="predicted"/>
<accession>A0A1H8ID59</accession>
<dbReference type="AlphaFoldDB" id="A0A1H8ID59"/>
<dbReference type="InterPro" id="IPR016162">
    <property type="entry name" value="Ald_DH_N"/>
</dbReference>
<dbReference type="Gene3D" id="3.40.309.10">
    <property type="entry name" value="Aldehyde Dehydrogenase, Chain A, domain 2"/>
    <property type="match status" value="1"/>
</dbReference>
<evidence type="ECO:0000259" key="3">
    <source>
        <dbReference type="Pfam" id="PF00171"/>
    </source>
</evidence>